<name>A0A561PZ05_9HYPH</name>
<dbReference type="RefSeq" id="WP_145643703.1">
    <property type="nucleotide sequence ID" value="NZ_VIWP01000021.1"/>
</dbReference>
<gene>
    <name evidence="2" type="ORF">FHW37_1215</name>
</gene>
<sequence>MFKRELIDTGTDKRCVRRHDSGRFEEPVDVGRSRSADHRYDATHDVKLGEGDLGDHKKKSN</sequence>
<reference evidence="2 3" key="1">
    <citation type="submission" date="2019-06" db="EMBL/GenBank/DDBJ databases">
        <title>Sorghum-associated microbial communities from plants grown in Nebraska, USA.</title>
        <authorList>
            <person name="Schachtman D."/>
        </authorList>
    </citation>
    <scope>NUCLEOTIDE SEQUENCE [LARGE SCALE GENOMIC DNA]</scope>
    <source>
        <strain evidence="2 3">1225</strain>
    </source>
</reference>
<evidence type="ECO:0000313" key="2">
    <source>
        <dbReference type="EMBL" id="TWF43335.1"/>
    </source>
</evidence>
<protein>
    <submittedName>
        <fullName evidence="2">Uncharacterized protein</fullName>
    </submittedName>
</protein>
<organism evidence="2 3">
    <name type="scientific">Neorhizobium alkalisoli</name>
    <dbReference type="NCBI Taxonomy" id="528178"/>
    <lineage>
        <taxon>Bacteria</taxon>
        <taxon>Pseudomonadati</taxon>
        <taxon>Pseudomonadota</taxon>
        <taxon>Alphaproteobacteria</taxon>
        <taxon>Hyphomicrobiales</taxon>
        <taxon>Rhizobiaceae</taxon>
        <taxon>Rhizobium/Agrobacterium group</taxon>
        <taxon>Neorhizobium</taxon>
    </lineage>
</organism>
<dbReference type="AlphaFoldDB" id="A0A561PZ05"/>
<feature type="compositionally biased region" description="Basic and acidic residues" evidence="1">
    <location>
        <begin position="18"/>
        <end position="55"/>
    </location>
</feature>
<dbReference type="Proteomes" id="UP000320653">
    <property type="component" value="Unassembled WGS sequence"/>
</dbReference>
<keyword evidence="3" id="KW-1185">Reference proteome</keyword>
<dbReference type="EMBL" id="VIWP01000021">
    <property type="protein sequence ID" value="TWF43335.1"/>
    <property type="molecule type" value="Genomic_DNA"/>
</dbReference>
<dbReference type="OrthoDB" id="886411at2"/>
<feature type="region of interest" description="Disordered" evidence="1">
    <location>
        <begin position="18"/>
        <end position="61"/>
    </location>
</feature>
<evidence type="ECO:0000313" key="3">
    <source>
        <dbReference type="Proteomes" id="UP000320653"/>
    </source>
</evidence>
<comment type="caution">
    <text evidence="2">The sequence shown here is derived from an EMBL/GenBank/DDBJ whole genome shotgun (WGS) entry which is preliminary data.</text>
</comment>
<proteinExistence type="predicted"/>
<accession>A0A561PZ05</accession>
<evidence type="ECO:0000256" key="1">
    <source>
        <dbReference type="SAM" id="MobiDB-lite"/>
    </source>
</evidence>